<dbReference type="InterPro" id="IPR003439">
    <property type="entry name" value="ABC_transporter-like_ATP-bd"/>
</dbReference>
<feature type="transmembrane region" description="Helical" evidence="9">
    <location>
        <begin position="689"/>
        <end position="708"/>
    </location>
</feature>
<feature type="compositionally biased region" description="Pro residues" evidence="8">
    <location>
        <begin position="884"/>
        <end position="901"/>
    </location>
</feature>
<dbReference type="Pfam" id="PF01061">
    <property type="entry name" value="ABC2_membrane"/>
    <property type="match status" value="2"/>
</dbReference>
<evidence type="ECO:0000259" key="10">
    <source>
        <dbReference type="PROSITE" id="PS50893"/>
    </source>
</evidence>
<feature type="region of interest" description="Disordered" evidence="8">
    <location>
        <begin position="839"/>
        <end position="956"/>
    </location>
</feature>
<keyword evidence="6 9" id="KW-1133">Transmembrane helix</keyword>
<evidence type="ECO:0000256" key="1">
    <source>
        <dbReference type="ARBA" id="ARBA00004141"/>
    </source>
</evidence>
<feature type="transmembrane region" description="Helical" evidence="9">
    <location>
        <begin position="715"/>
        <end position="737"/>
    </location>
</feature>
<feature type="transmembrane region" description="Helical" evidence="9">
    <location>
        <begin position="798"/>
        <end position="822"/>
    </location>
</feature>
<gene>
    <name evidence="11" type="ORF">WJX75_007857</name>
</gene>
<evidence type="ECO:0000313" key="12">
    <source>
        <dbReference type="Proteomes" id="UP001491310"/>
    </source>
</evidence>
<feature type="transmembrane region" description="Helical" evidence="9">
    <location>
        <begin position="1431"/>
        <end position="1449"/>
    </location>
</feature>
<evidence type="ECO:0000256" key="7">
    <source>
        <dbReference type="ARBA" id="ARBA00023136"/>
    </source>
</evidence>
<evidence type="ECO:0000256" key="9">
    <source>
        <dbReference type="SAM" id="Phobius"/>
    </source>
</evidence>
<dbReference type="PANTHER" id="PTHR19241">
    <property type="entry name" value="ATP-BINDING CASSETTE TRANSPORTER"/>
    <property type="match status" value="1"/>
</dbReference>
<keyword evidence="5" id="KW-0067">ATP-binding</keyword>
<keyword evidence="4" id="KW-0547">Nucleotide-binding</keyword>
<feature type="transmembrane region" description="Helical" evidence="9">
    <location>
        <begin position="571"/>
        <end position="592"/>
    </location>
</feature>
<dbReference type="Proteomes" id="UP001491310">
    <property type="component" value="Unassembled WGS sequence"/>
</dbReference>
<dbReference type="InterPro" id="IPR027417">
    <property type="entry name" value="P-loop_NTPase"/>
</dbReference>
<proteinExistence type="predicted"/>
<sequence length="1568" mass="173044">MAANNWNTVLQQDIAYDPRDLLRSATSRRRVSLGSYAAQDAEDRDPEEPVDDYEELYRVALERASTMDRPGADGGEGSGFTKLDLKRLGRTHRQLIVDRALQTSDQDNEAFLHKFKDRIERAGVDVPSVEVRADALSVDSSVYVGGRATPTLINAYRNFIEDILIRLRVKKTDKRPFNILNNVNAVLKPGRLTLLLGPPGAGKTTLLKTLAGKMQHEPSIKVTGQVTYNGETFDKFYPQRTAAYVDQVDLHIPELTVRETFDFAARVQGTGLKADFLRQLAEAERAGSIAPDPDIDAYLKASAVKGARHNPVTHYMMRILGLEVCQDTPVGNNMIRGISGGQKKRVTTGEMTVGPKSTMFMDEISTGLDSSTTYLIVKCARNFVNMCQGTMLMALLQPAPEVFDLFDDVMLLSEGHILFHGPIGEVLSFFEGLGFRLPERKGIADFLQEVTSIKDQEQYWADPSRPWSFVPVAAIAEAYEASPRGRANAAELARTRPAASGGKGEDALAAAENGEAGGALGGGKGGGGSGGAGNSVKGLDPLVRRKYALSPVGVFATLFLREVTLMKRHRFVYIFRTGVTIVMGFIASTLFIRPTMHRNNVGDASLYASVQFYALVHMLFDGLTEMTITVDMLPVFYKQRDNLFYPAWSFATPITILRLPYSFVESFIWSTMLYWIIGFAPDAGRYFTFWLLNFLCHHMAIGLFRLMGAIGRSLVVAYTIAWLIFLLLILLSGFVLAKNRIPNWYIGGYWALPLQWLVTAAQANEFSDSRWAVPYEFNPSITLGQAVAATFDFKIKRVWVWIGIAVNCAWIVGLNVLTIFALKFFPLMPEEQLQQREFLRTGTADSTSTSTAAKHAPSTSKQGAEIAMTERTAPVDGSPAAAAPQPPDTDGPAPPPRPVPPAEEADNDDFEATSGPRLERFYSAKAELPPGDAKEEGTLPTSIEEPDDPSTAPPNLAQLSAADRLSMRASQRRLGGAKSGKGMVLPFQPLAMAFRHVYYSVDLPSGSNAAGDSVEGTSKPQLTLLSDINGAFRPGVLTCLMGVSGAGKTTLMDVLASRKTGGLVRGDITVDGHPKDAATFARVSGYVEQFDIHSPATTVREALMFSAQLRLVGTNKKQLISFVDEVLELMELTPLRNAIVGVPGVSGLSVEQRKRLTIGVELVANPSIVFMDEPTSGLDARAAAIVMRTSFDELLLLKRGGRTIYFGPTGDRSAELVSYFEGIPGVPHIENGMNPATWMLEVTAMASEDKLGKDFADLYASSDLAKGNEEMVAQLQVPAPDSQPLRFDKRYPRSLLEQFLIMIRKNFTLYWRLTDYNAVRLFFTCIFGLLIGSIYWRKGNKTDNAGNIQNVLGALLTAAIFLGTSNASTVQPVVDTERSVFYRERAAGYYSELPFALAQTLVEVPYLLVQTVLYSCITYFMIYFEINAAKFFWYLFFTFLTLSFFTYYGMMAVSISPNVQVAAIISSTFYSSWFLFAGFIIPRPRIPGWWIWFHYLDPLTYTVEGLIASQLGDLHDQHIAFEDSTTASVEYGYKHDFIGYCILILCGFILLFQAINGFALKNFNFQNR</sequence>
<dbReference type="InterPro" id="IPR013525">
    <property type="entry name" value="ABC2_TM"/>
</dbReference>
<dbReference type="Gene3D" id="3.40.50.300">
    <property type="entry name" value="P-loop containing nucleotide triphosphate hydrolases"/>
    <property type="match status" value="2"/>
</dbReference>
<protein>
    <recommendedName>
        <fullName evidence="10">ABC transporter domain-containing protein</fullName>
    </recommendedName>
</protein>
<feature type="compositionally biased region" description="Low complexity" evidence="8">
    <location>
        <begin position="841"/>
        <end position="860"/>
    </location>
</feature>
<evidence type="ECO:0000256" key="3">
    <source>
        <dbReference type="ARBA" id="ARBA00022692"/>
    </source>
</evidence>
<comment type="caution">
    <text evidence="11">The sequence shown here is derived from an EMBL/GenBank/DDBJ whole genome shotgun (WGS) entry which is preliminary data.</text>
</comment>
<evidence type="ECO:0000256" key="8">
    <source>
        <dbReference type="SAM" id="MobiDB-lite"/>
    </source>
</evidence>
<feature type="transmembrane region" description="Helical" evidence="9">
    <location>
        <begin position="612"/>
        <end position="637"/>
    </location>
</feature>
<evidence type="ECO:0000256" key="4">
    <source>
        <dbReference type="ARBA" id="ARBA00022741"/>
    </source>
</evidence>
<evidence type="ECO:0000256" key="2">
    <source>
        <dbReference type="ARBA" id="ARBA00022448"/>
    </source>
</evidence>
<reference evidence="11 12" key="1">
    <citation type="journal article" date="2024" name="Nat. Commun.">
        <title>Phylogenomics reveals the evolutionary origins of lichenization in chlorophyte algae.</title>
        <authorList>
            <person name="Puginier C."/>
            <person name="Libourel C."/>
            <person name="Otte J."/>
            <person name="Skaloud P."/>
            <person name="Haon M."/>
            <person name="Grisel S."/>
            <person name="Petersen M."/>
            <person name="Berrin J.G."/>
            <person name="Delaux P.M."/>
            <person name="Dal Grande F."/>
            <person name="Keller J."/>
        </authorList>
    </citation>
    <scope>NUCLEOTIDE SEQUENCE [LARGE SCALE GENOMIC DNA]</scope>
    <source>
        <strain evidence="11 12">SAG 216-7</strain>
    </source>
</reference>
<dbReference type="SUPFAM" id="SSF52540">
    <property type="entry name" value="P-loop containing nucleoside triphosphate hydrolases"/>
    <property type="match status" value="2"/>
</dbReference>
<organism evidence="11 12">
    <name type="scientific">Coccomyxa subellipsoidea</name>
    <dbReference type="NCBI Taxonomy" id="248742"/>
    <lineage>
        <taxon>Eukaryota</taxon>
        <taxon>Viridiplantae</taxon>
        <taxon>Chlorophyta</taxon>
        <taxon>core chlorophytes</taxon>
        <taxon>Trebouxiophyceae</taxon>
        <taxon>Trebouxiophyceae incertae sedis</taxon>
        <taxon>Coccomyxaceae</taxon>
        <taxon>Coccomyxa</taxon>
    </lineage>
</organism>
<feature type="transmembrane region" description="Helical" evidence="9">
    <location>
        <begin position="1319"/>
        <end position="1336"/>
    </location>
</feature>
<evidence type="ECO:0000256" key="5">
    <source>
        <dbReference type="ARBA" id="ARBA00022840"/>
    </source>
</evidence>
<name>A0ABR2YLC6_9CHLO</name>
<dbReference type="PROSITE" id="PS50893">
    <property type="entry name" value="ABC_TRANSPORTER_2"/>
    <property type="match status" value="2"/>
</dbReference>
<feature type="transmembrane region" description="Helical" evidence="9">
    <location>
        <begin position="1348"/>
        <end position="1367"/>
    </location>
</feature>
<feature type="transmembrane region" description="Helical" evidence="9">
    <location>
        <begin position="1404"/>
        <end position="1424"/>
    </location>
</feature>
<evidence type="ECO:0000313" key="11">
    <source>
        <dbReference type="EMBL" id="KAK9907671.1"/>
    </source>
</evidence>
<feature type="transmembrane region" description="Helical" evidence="9">
    <location>
        <begin position="658"/>
        <end position="677"/>
    </location>
</feature>
<accession>A0ABR2YLC6</accession>
<feature type="compositionally biased region" description="Acidic residues" evidence="8">
    <location>
        <begin position="40"/>
        <end position="51"/>
    </location>
</feature>
<keyword evidence="7 9" id="KW-0472">Membrane</keyword>
<feature type="region of interest" description="Disordered" evidence="8">
    <location>
        <begin position="32"/>
        <end position="51"/>
    </location>
</feature>
<dbReference type="EMBL" id="JALJOT010000009">
    <property type="protein sequence ID" value="KAK9907671.1"/>
    <property type="molecule type" value="Genomic_DNA"/>
</dbReference>
<feature type="domain" description="ABC transporter" evidence="10">
    <location>
        <begin position="164"/>
        <end position="439"/>
    </location>
</feature>
<keyword evidence="2" id="KW-0813">Transport</keyword>
<dbReference type="InterPro" id="IPR003593">
    <property type="entry name" value="AAA+_ATPase"/>
</dbReference>
<feature type="transmembrane region" description="Helical" evidence="9">
    <location>
        <begin position="1537"/>
        <end position="1559"/>
    </location>
</feature>
<comment type="subcellular location">
    <subcellularLocation>
        <location evidence="1">Membrane</location>
        <topology evidence="1">Multi-pass membrane protein</topology>
    </subcellularLocation>
</comment>
<feature type="domain" description="ABC transporter" evidence="10">
    <location>
        <begin position="992"/>
        <end position="1256"/>
    </location>
</feature>
<evidence type="ECO:0000256" key="6">
    <source>
        <dbReference type="ARBA" id="ARBA00022989"/>
    </source>
</evidence>
<keyword evidence="12" id="KW-1185">Reference proteome</keyword>
<keyword evidence="3 9" id="KW-0812">Transmembrane</keyword>
<dbReference type="Pfam" id="PF00005">
    <property type="entry name" value="ABC_tran"/>
    <property type="match status" value="2"/>
</dbReference>
<dbReference type="SMART" id="SM00382">
    <property type="entry name" value="AAA"/>
    <property type="match status" value="2"/>
</dbReference>
<feature type="transmembrane region" description="Helical" evidence="9">
    <location>
        <begin position="1461"/>
        <end position="1481"/>
    </location>
</feature>
<dbReference type="Pfam" id="PF19055">
    <property type="entry name" value="ABC2_membrane_7"/>
    <property type="match status" value="1"/>
</dbReference>
<dbReference type="InterPro" id="IPR043926">
    <property type="entry name" value="ABCG_dom"/>
</dbReference>